<name>A0AAE0ZD28_9GAST</name>
<organism evidence="1 2">
    <name type="scientific">Elysia crispata</name>
    <name type="common">lettuce slug</name>
    <dbReference type="NCBI Taxonomy" id="231223"/>
    <lineage>
        <taxon>Eukaryota</taxon>
        <taxon>Metazoa</taxon>
        <taxon>Spiralia</taxon>
        <taxon>Lophotrochozoa</taxon>
        <taxon>Mollusca</taxon>
        <taxon>Gastropoda</taxon>
        <taxon>Heterobranchia</taxon>
        <taxon>Euthyneura</taxon>
        <taxon>Panpulmonata</taxon>
        <taxon>Sacoglossa</taxon>
        <taxon>Placobranchoidea</taxon>
        <taxon>Plakobranchidae</taxon>
        <taxon>Elysia</taxon>
    </lineage>
</organism>
<dbReference type="Proteomes" id="UP001283361">
    <property type="component" value="Unassembled WGS sequence"/>
</dbReference>
<dbReference type="EMBL" id="JAWDGP010004187">
    <property type="protein sequence ID" value="KAK3766975.1"/>
    <property type="molecule type" value="Genomic_DNA"/>
</dbReference>
<evidence type="ECO:0000313" key="1">
    <source>
        <dbReference type="EMBL" id="KAK3766975.1"/>
    </source>
</evidence>
<dbReference type="AlphaFoldDB" id="A0AAE0ZD28"/>
<evidence type="ECO:0000313" key="2">
    <source>
        <dbReference type="Proteomes" id="UP001283361"/>
    </source>
</evidence>
<proteinExistence type="predicted"/>
<sequence length="100" mass="10930">PWRPSFPQAVASSPRPWMPQAMDARAQLESASEALSGSKLLAISETYAMVWNSTPLLTSTSGSNHCSRLLCPFLSPSCENQEIHDVYLSSVTFSLLSLGW</sequence>
<comment type="caution">
    <text evidence="1">The sequence shown here is derived from an EMBL/GenBank/DDBJ whole genome shotgun (WGS) entry which is preliminary data.</text>
</comment>
<gene>
    <name evidence="1" type="ORF">RRG08_066492</name>
</gene>
<keyword evidence="2" id="KW-1185">Reference proteome</keyword>
<feature type="non-terminal residue" evidence="1">
    <location>
        <position position="1"/>
    </location>
</feature>
<reference evidence="1" key="1">
    <citation type="journal article" date="2023" name="G3 (Bethesda)">
        <title>A reference genome for the long-term kleptoplast-retaining sea slug Elysia crispata morphotype clarki.</title>
        <authorList>
            <person name="Eastman K.E."/>
            <person name="Pendleton A.L."/>
            <person name="Shaikh M.A."/>
            <person name="Suttiyut T."/>
            <person name="Ogas R."/>
            <person name="Tomko P."/>
            <person name="Gavelis G."/>
            <person name="Widhalm J.R."/>
            <person name="Wisecaver J.H."/>
        </authorList>
    </citation>
    <scope>NUCLEOTIDE SEQUENCE</scope>
    <source>
        <strain evidence="1">ECLA1</strain>
    </source>
</reference>
<accession>A0AAE0ZD28</accession>
<protein>
    <submittedName>
        <fullName evidence="1">Uncharacterized protein</fullName>
    </submittedName>
</protein>